<feature type="binding site" description="in other chain" evidence="4">
    <location>
        <begin position="257"/>
        <end position="259"/>
    </location>
    <ligand>
        <name>dUMP</name>
        <dbReference type="ChEBI" id="CHEBI:246422"/>
        <note>ligand shared between dimeric partners</note>
    </ligand>
</feature>
<feature type="binding site" evidence="4">
    <location>
        <position position="313"/>
    </location>
    <ligand>
        <name>(6R)-5,10-methylene-5,6,7,8-tetrahydrofolate</name>
        <dbReference type="ChEBI" id="CHEBI:15636"/>
    </ligand>
</feature>
<sequence>MRRHPEYQYLDLIQHLLDNGDRRIDRTGVGTLSMFGAMMRFDLSDATFPVYTTKRVFWKTAVKEMLWFLTGQTNIQSLLKENVRIWTDWPLDKYRKSTGDMISQDAFESKILSDDGFAATWGDLGPVYGKQWRKWVDSTGKEHDQIATLIHTLKTNPASRRMLFHAWNVGELDQMALNPCHMTYQFYASELSDSSSGDGSVGEGTRGKLSLMVGQRSCDIALGNPFNIAQEAALLHMVAQQVDMTPGQLIWVGGDVHLYLNHLEYAHTILAREPRPFPKLRLARRPESIDQYKIEDFEVTGYDPHASIDAPVAV</sequence>
<dbReference type="InterPro" id="IPR045097">
    <property type="entry name" value="Thymidate_synth/dCMP_Mease"/>
</dbReference>
<evidence type="ECO:0000256" key="2">
    <source>
        <dbReference type="ARBA" id="ARBA00022603"/>
    </source>
</evidence>
<proteinExistence type="inferred from homology"/>
<gene>
    <name evidence="4" type="primary">thyA</name>
    <name evidence="6" type="ORF">AU381_22950</name>
</gene>
<feature type="domain" description="Thymidylate synthase/dCMP hydroxymethylase" evidence="5">
    <location>
        <begin position="8"/>
        <end position="314"/>
    </location>
</feature>
<keyword evidence="4" id="KW-0963">Cytoplasm</keyword>
<evidence type="ECO:0000259" key="5">
    <source>
        <dbReference type="Pfam" id="PF00303"/>
    </source>
</evidence>
<feature type="active site" description="Nucleophile" evidence="4">
    <location>
        <position position="180"/>
    </location>
</feature>
<dbReference type="InterPro" id="IPR023451">
    <property type="entry name" value="Thymidate_synth/dCMP_Mease_dom"/>
</dbReference>
<evidence type="ECO:0000256" key="4">
    <source>
        <dbReference type="HAMAP-Rule" id="MF_00008"/>
    </source>
</evidence>
<comment type="catalytic activity">
    <reaction evidence="4">
        <text>dUMP + (6R)-5,10-methylene-5,6,7,8-tetrahydrofolate = 7,8-dihydrofolate + dTMP</text>
        <dbReference type="Rhea" id="RHEA:12104"/>
        <dbReference type="ChEBI" id="CHEBI:15636"/>
        <dbReference type="ChEBI" id="CHEBI:57451"/>
        <dbReference type="ChEBI" id="CHEBI:63528"/>
        <dbReference type="ChEBI" id="CHEBI:246422"/>
        <dbReference type="EC" id="2.1.1.45"/>
    </reaction>
</comment>
<comment type="subcellular location">
    <subcellularLocation>
        <location evidence="4">Cytoplasm</location>
    </subcellularLocation>
</comment>
<dbReference type="Gene3D" id="3.30.572.10">
    <property type="entry name" value="Thymidylate synthase/dCMP hydroxymethylase domain"/>
    <property type="match status" value="1"/>
</dbReference>
<keyword evidence="4" id="KW-0545">Nucleotide biosynthesis</keyword>
<evidence type="ECO:0000256" key="1">
    <source>
        <dbReference type="ARBA" id="ARBA00011947"/>
    </source>
</evidence>
<dbReference type="GO" id="GO:0006231">
    <property type="term" value="P:dTMP biosynthetic process"/>
    <property type="evidence" value="ECO:0007669"/>
    <property type="project" value="UniProtKB-UniRule"/>
</dbReference>
<protein>
    <recommendedName>
        <fullName evidence="1 4">Thymidylate synthase</fullName>
        <shortName evidence="4">TS</shortName>
        <shortName evidence="4">TSase</shortName>
        <ecNumber evidence="1 4">2.1.1.45</ecNumber>
    </recommendedName>
</protein>
<dbReference type="CDD" id="cd00351">
    <property type="entry name" value="TS_Pyrimidine_HMase"/>
    <property type="match status" value="1"/>
</dbReference>
<keyword evidence="3 4" id="KW-0808">Transferase</keyword>
<feature type="binding site" evidence="4">
    <location>
        <begin position="160"/>
        <end position="161"/>
    </location>
    <ligand>
        <name>dUMP</name>
        <dbReference type="ChEBI" id="CHEBI:246422"/>
        <note>ligand shared between dimeric partners</note>
    </ligand>
</feature>
<dbReference type="PANTHER" id="PTHR11548:SF1">
    <property type="entry name" value="THYMIDYLATE SYNTHASE 1"/>
    <property type="match status" value="1"/>
</dbReference>
<keyword evidence="7" id="KW-1185">Reference proteome</keyword>
<evidence type="ECO:0000313" key="6">
    <source>
        <dbReference type="EMBL" id="OAP38428.1"/>
    </source>
</evidence>
<accession>A0A178XT28</accession>
<dbReference type="PANTHER" id="PTHR11548">
    <property type="entry name" value="THYMIDYLATE SYNTHASE 1"/>
    <property type="match status" value="1"/>
</dbReference>
<dbReference type="Pfam" id="PF00303">
    <property type="entry name" value="Thymidylat_synt"/>
    <property type="match status" value="1"/>
</dbReference>
<dbReference type="InterPro" id="IPR036926">
    <property type="entry name" value="Thymidate_synth/dCMP_Mease_sf"/>
</dbReference>
<evidence type="ECO:0000256" key="3">
    <source>
        <dbReference type="ARBA" id="ARBA00022679"/>
    </source>
</evidence>
<dbReference type="Proteomes" id="UP000094025">
    <property type="component" value="Unassembled WGS sequence"/>
</dbReference>
<feature type="binding site" description="in other chain" evidence="4">
    <location>
        <begin position="216"/>
        <end position="219"/>
    </location>
    <ligand>
        <name>dUMP</name>
        <dbReference type="ChEBI" id="CHEBI:246422"/>
        <note>ligand shared between dimeric partners</note>
    </ligand>
</feature>
<dbReference type="InterPro" id="IPR000398">
    <property type="entry name" value="Thymidylate_synthase"/>
</dbReference>
<dbReference type="RefSeq" id="WP_064242968.1">
    <property type="nucleotide sequence ID" value="NZ_LPUX01000061.1"/>
</dbReference>
<evidence type="ECO:0000313" key="7">
    <source>
        <dbReference type="Proteomes" id="UP000094025"/>
    </source>
</evidence>
<dbReference type="NCBIfam" id="TIGR03284">
    <property type="entry name" value="thym_sym"/>
    <property type="match status" value="1"/>
</dbReference>
<dbReference type="OrthoDB" id="9774633at2"/>
<dbReference type="AlphaFoldDB" id="A0A178XT28"/>
<feature type="binding site" description="in other chain" evidence="4">
    <location>
        <position position="26"/>
    </location>
    <ligand>
        <name>dUMP</name>
        <dbReference type="ChEBI" id="CHEBI:246422"/>
        <note>ligand shared between dimeric partners</note>
    </ligand>
</feature>
<feature type="binding site" description="in other chain" evidence="4">
    <location>
        <position position="227"/>
    </location>
    <ligand>
        <name>dUMP</name>
        <dbReference type="ChEBI" id="CHEBI:246422"/>
        <note>ligand shared between dimeric partners</note>
    </ligand>
</feature>
<dbReference type="GO" id="GO:0032259">
    <property type="term" value="P:methylation"/>
    <property type="evidence" value="ECO:0007669"/>
    <property type="project" value="UniProtKB-KW"/>
</dbReference>
<reference evidence="6 7" key="1">
    <citation type="journal article" date="2016" name="Int. J. Syst. Evol. Microbiol.">
        <title>Ensifer glycinis sp. nov., an novel rhizobial species associated with Glycine spp.</title>
        <authorList>
            <person name="Yan H."/>
            <person name="Yan J."/>
            <person name="Sui X.H."/>
            <person name="Wang E.T."/>
            <person name="Chen W.X."/>
            <person name="Zhang X.X."/>
            <person name="Chen W.F."/>
        </authorList>
    </citation>
    <scope>NUCLEOTIDE SEQUENCE [LARGE SCALE GENOMIC DNA]</scope>
    <source>
        <strain evidence="6 7">CCBAU 23380</strain>
    </source>
</reference>
<comment type="caution">
    <text evidence="6">The sequence shown here is derived from an EMBL/GenBank/DDBJ whole genome shotgun (WGS) entry which is preliminary data.</text>
</comment>
<dbReference type="GO" id="GO:0004799">
    <property type="term" value="F:thymidylate synthase activity"/>
    <property type="evidence" value="ECO:0007669"/>
    <property type="project" value="UniProtKB-UniRule"/>
</dbReference>
<comment type="pathway">
    <text evidence="4">Pyrimidine metabolism; dTTP biosynthesis.</text>
</comment>
<dbReference type="SUPFAM" id="SSF55831">
    <property type="entry name" value="Thymidylate synthase/dCMP hydroxymethylase"/>
    <property type="match status" value="1"/>
</dbReference>
<feature type="binding site" evidence="4">
    <location>
        <position position="219"/>
    </location>
    <ligand>
        <name>(6R)-5,10-methylene-5,6,7,8-tetrahydrofolate</name>
        <dbReference type="ChEBI" id="CHEBI:15636"/>
    </ligand>
</feature>
<dbReference type="PRINTS" id="PR00108">
    <property type="entry name" value="THYMDSNTHASE"/>
</dbReference>
<comment type="subunit">
    <text evidence="4">Homodimer.</text>
</comment>
<dbReference type="EMBL" id="LPUX01000061">
    <property type="protein sequence ID" value="OAP38428.1"/>
    <property type="molecule type" value="Genomic_DNA"/>
</dbReference>
<dbReference type="EC" id="2.1.1.45" evidence="1 4"/>
<keyword evidence="2 4" id="KW-0489">Methyltransferase</keyword>
<dbReference type="UniPathway" id="UPA00575"/>
<organism evidence="6 7">
    <name type="scientific">Sinorhizobium glycinis</name>
    <dbReference type="NCBI Taxonomy" id="1472378"/>
    <lineage>
        <taxon>Bacteria</taxon>
        <taxon>Pseudomonadati</taxon>
        <taxon>Pseudomonadota</taxon>
        <taxon>Alphaproteobacteria</taxon>
        <taxon>Hyphomicrobiales</taxon>
        <taxon>Rhizobiaceae</taxon>
        <taxon>Sinorhizobium/Ensifer group</taxon>
        <taxon>Sinorhizobium</taxon>
    </lineage>
</organism>
<comment type="similarity">
    <text evidence="4">Belongs to the thymidylate synthase family. Bacterial-type ThyA subfamily.</text>
</comment>
<comment type="function">
    <text evidence="4">Catalyzes the reductive methylation of 2'-deoxyuridine-5'-monophosphate (dUMP) to 2'-deoxythymidine-5'-monophosphate (dTMP) while utilizing 5,10-methylenetetrahydrofolate (mTHF) as the methyl donor and reductant in the reaction, yielding dihydrofolate (DHF) as a by-product. This enzymatic reaction provides an intracellular de novo source of dTMP, an essential precursor for DNA biosynthesis.</text>
</comment>
<comment type="caution">
    <text evidence="4">Lacks conserved residue(s) required for the propagation of feature annotation.</text>
</comment>
<dbReference type="HAMAP" id="MF_00008">
    <property type="entry name" value="Thymidy_synth_bact"/>
    <property type="match status" value="1"/>
</dbReference>
<dbReference type="GO" id="GO:0006235">
    <property type="term" value="P:dTTP biosynthetic process"/>
    <property type="evidence" value="ECO:0007669"/>
    <property type="project" value="UniProtKB-UniRule"/>
</dbReference>
<dbReference type="GO" id="GO:0005829">
    <property type="term" value="C:cytosol"/>
    <property type="evidence" value="ECO:0007669"/>
    <property type="project" value="TreeGrafter"/>
</dbReference>
<dbReference type="STRING" id="1472378.AU381_22950"/>
<name>A0A178XT28_9HYPH</name>